<dbReference type="Proteomes" id="UP000279446">
    <property type="component" value="Unassembled WGS sequence"/>
</dbReference>
<sequence>MLVTISGMKSNGKWKMYDRCRLKCLENRGKPWY</sequence>
<reference evidence="1 2" key="1">
    <citation type="submission" date="2018-12" db="EMBL/GenBank/DDBJ databases">
        <authorList>
            <person name="Sun L."/>
            <person name="Chen Z."/>
        </authorList>
    </citation>
    <scope>NUCLEOTIDE SEQUENCE [LARGE SCALE GENOMIC DNA]</scope>
    <source>
        <strain evidence="1 2">DSM 15890</strain>
    </source>
</reference>
<proteinExistence type="predicted"/>
<protein>
    <submittedName>
        <fullName evidence="1">Uncharacterized protein</fullName>
    </submittedName>
</protein>
<accession>A0A3S1D6Z2</accession>
<keyword evidence="2" id="KW-1185">Reference proteome</keyword>
<dbReference type="AlphaFoldDB" id="A0A3S1D6Z2"/>
<organism evidence="1 2">
    <name type="scientific">Paenibacillus anaericanus</name>
    <dbReference type="NCBI Taxonomy" id="170367"/>
    <lineage>
        <taxon>Bacteria</taxon>
        <taxon>Bacillati</taxon>
        <taxon>Bacillota</taxon>
        <taxon>Bacilli</taxon>
        <taxon>Bacillales</taxon>
        <taxon>Paenibacillaceae</taxon>
        <taxon>Paenibacillus</taxon>
    </lineage>
</organism>
<dbReference type="EMBL" id="RZNY01000060">
    <property type="protein sequence ID" value="RUT38418.1"/>
    <property type="molecule type" value="Genomic_DNA"/>
</dbReference>
<gene>
    <name evidence="1" type="ORF">EJP82_27295</name>
</gene>
<name>A0A3S1D6Z2_9BACL</name>
<evidence type="ECO:0000313" key="1">
    <source>
        <dbReference type="EMBL" id="RUT38418.1"/>
    </source>
</evidence>
<comment type="caution">
    <text evidence="1">The sequence shown here is derived from an EMBL/GenBank/DDBJ whole genome shotgun (WGS) entry which is preliminary data.</text>
</comment>
<evidence type="ECO:0000313" key="2">
    <source>
        <dbReference type="Proteomes" id="UP000279446"/>
    </source>
</evidence>